<feature type="non-terminal residue" evidence="7">
    <location>
        <position position="153"/>
    </location>
</feature>
<evidence type="ECO:0000256" key="4">
    <source>
        <dbReference type="ARBA" id="ARBA00023239"/>
    </source>
</evidence>
<keyword evidence="2" id="KW-0378">Hydrolase</keyword>
<dbReference type="InterPro" id="IPR012904">
    <property type="entry name" value="OGG_N"/>
</dbReference>
<evidence type="ECO:0000256" key="5">
    <source>
        <dbReference type="ARBA" id="ARBA00023295"/>
    </source>
</evidence>
<keyword evidence="1" id="KW-0227">DNA damage</keyword>
<accession>A0AA43U9L5</accession>
<reference evidence="7" key="1">
    <citation type="submission" date="2023-07" db="EMBL/GenBank/DDBJ databases">
        <title>Between Cages and Wild: Unraveling the Impact of Captivity on Animal Microbiomes and Antimicrobial Resistance.</title>
        <authorList>
            <person name="Schmartz G.P."/>
            <person name="Rehner J."/>
            <person name="Schuff M.J."/>
            <person name="Becker S.L."/>
            <person name="Kravczyk M."/>
            <person name="Gurevich A."/>
            <person name="Francke R."/>
            <person name="Mueller R."/>
            <person name="Keller V."/>
            <person name="Keller A."/>
        </authorList>
    </citation>
    <scope>NUCLEOTIDE SEQUENCE</scope>
    <source>
        <strain evidence="7">S12M_St_49</strain>
    </source>
</reference>
<keyword evidence="3" id="KW-0234">DNA repair</keyword>
<feature type="domain" description="8-oxoguanine DNA glycosylase N-terminal" evidence="6">
    <location>
        <begin position="9"/>
        <end position="115"/>
    </location>
</feature>
<dbReference type="EMBL" id="JAUMVS010000195">
    <property type="protein sequence ID" value="MDO4842505.1"/>
    <property type="molecule type" value="Genomic_DNA"/>
</dbReference>
<dbReference type="Pfam" id="PF07934">
    <property type="entry name" value="OGG_N"/>
    <property type="match status" value="1"/>
</dbReference>
<organism evidence="7 8">
    <name type="scientific">Phoenicibacter congonensis</name>
    <dbReference type="NCBI Taxonomy" id="1944646"/>
    <lineage>
        <taxon>Bacteria</taxon>
        <taxon>Bacillati</taxon>
        <taxon>Actinomycetota</taxon>
        <taxon>Coriobacteriia</taxon>
        <taxon>Eggerthellales</taxon>
        <taxon>Eggerthellaceae</taxon>
        <taxon>Phoenicibacter</taxon>
    </lineage>
</organism>
<dbReference type="SUPFAM" id="SSF48150">
    <property type="entry name" value="DNA-glycosylase"/>
    <property type="match status" value="1"/>
</dbReference>
<evidence type="ECO:0000313" key="8">
    <source>
        <dbReference type="Proteomes" id="UP001168575"/>
    </source>
</evidence>
<keyword evidence="4" id="KW-0456">Lyase</keyword>
<proteinExistence type="predicted"/>
<dbReference type="PANTHER" id="PTHR10242:SF2">
    <property type="entry name" value="N-GLYCOSYLASE_DNA LYASE"/>
    <property type="match status" value="1"/>
</dbReference>
<keyword evidence="5" id="KW-0326">Glycosidase</keyword>
<protein>
    <submittedName>
        <fullName evidence="7">8-oxoguanine DNA glycosylase, N-terminal domain-containing protein</fullName>
    </submittedName>
</protein>
<name>A0AA43U9L5_9ACTN</name>
<evidence type="ECO:0000313" key="7">
    <source>
        <dbReference type="EMBL" id="MDO4842505.1"/>
    </source>
</evidence>
<dbReference type="Gene3D" id="3.30.310.260">
    <property type="match status" value="1"/>
</dbReference>
<dbReference type="GO" id="GO:0016829">
    <property type="term" value="F:lyase activity"/>
    <property type="evidence" value="ECO:0007669"/>
    <property type="project" value="UniProtKB-KW"/>
</dbReference>
<dbReference type="InterPro" id="IPR052054">
    <property type="entry name" value="Oxidative_DNA_repair_enzyme"/>
</dbReference>
<dbReference type="SUPFAM" id="SSF55945">
    <property type="entry name" value="TATA-box binding protein-like"/>
    <property type="match status" value="1"/>
</dbReference>
<dbReference type="GO" id="GO:0003684">
    <property type="term" value="F:damaged DNA binding"/>
    <property type="evidence" value="ECO:0007669"/>
    <property type="project" value="InterPro"/>
</dbReference>
<sequence length="153" mass="17603">MAATVTISDDFDLEKIRKSGQCFRITRRDDEGSPVFTVVSKNHYLEMSTSSSNANEWNISCTKKEFSDFWATYFDLDRSYEEIRNAAECDNAFLNEALYFGRGLRILKQDPWEMIVTFIISQRRSMPAIATAVDKICHCFGDDNGKFFEFPSA</sequence>
<dbReference type="PANTHER" id="PTHR10242">
    <property type="entry name" value="8-OXOGUANINE DNA GLYCOSYLASE"/>
    <property type="match status" value="1"/>
</dbReference>
<dbReference type="Proteomes" id="UP001168575">
    <property type="component" value="Unassembled WGS sequence"/>
</dbReference>
<comment type="caution">
    <text evidence="7">The sequence shown here is derived from an EMBL/GenBank/DDBJ whole genome shotgun (WGS) entry which is preliminary data.</text>
</comment>
<keyword evidence="8" id="KW-1185">Reference proteome</keyword>
<dbReference type="AlphaFoldDB" id="A0AA43U9L5"/>
<dbReference type="GO" id="GO:0008534">
    <property type="term" value="F:oxidized purine nucleobase lesion DNA N-glycosylase activity"/>
    <property type="evidence" value="ECO:0007669"/>
    <property type="project" value="InterPro"/>
</dbReference>
<gene>
    <name evidence="7" type="ORF">Q3982_07520</name>
</gene>
<dbReference type="Gene3D" id="1.10.340.30">
    <property type="entry name" value="Hypothetical protein, domain 2"/>
    <property type="match status" value="1"/>
</dbReference>
<dbReference type="InterPro" id="IPR011257">
    <property type="entry name" value="DNA_glycosylase"/>
</dbReference>
<evidence type="ECO:0000256" key="3">
    <source>
        <dbReference type="ARBA" id="ARBA00023204"/>
    </source>
</evidence>
<dbReference type="GO" id="GO:0006289">
    <property type="term" value="P:nucleotide-excision repair"/>
    <property type="evidence" value="ECO:0007669"/>
    <property type="project" value="InterPro"/>
</dbReference>
<evidence type="ECO:0000259" key="6">
    <source>
        <dbReference type="Pfam" id="PF07934"/>
    </source>
</evidence>
<evidence type="ECO:0000256" key="2">
    <source>
        <dbReference type="ARBA" id="ARBA00022801"/>
    </source>
</evidence>
<evidence type="ECO:0000256" key="1">
    <source>
        <dbReference type="ARBA" id="ARBA00022763"/>
    </source>
</evidence>